<dbReference type="InterPro" id="IPR000182">
    <property type="entry name" value="GNAT_dom"/>
</dbReference>
<accession>A0A480APR3</accession>
<dbReference type="EMBL" id="BJCL01000006">
    <property type="protein sequence ID" value="GCL63544.1"/>
    <property type="molecule type" value="Genomic_DNA"/>
</dbReference>
<protein>
    <recommendedName>
        <fullName evidence="1">N-acetyltransferase domain-containing protein</fullName>
    </recommendedName>
</protein>
<sequence length="138" mass="14587">MQGQTIGALFGFSVADADDPTPLDELPAPLRPVIDLESVARGCWLLQAVALFPEHRGQGHGPALVARACQAAREAGHRRIALQVESPNTGAIALYSRCGFTAWQRRVDVPFPGSDDEGDWILMGKDLSPGTSGPAAGK</sequence>
<evidence type="ECO:0000259" key="1">
    <source>
        <dbReference type="PROSITE" id="PS51186"/>
    </source>
</evidence>
<dbReference type="OrthoDB" id="281808at2"/>
<dbReference type="Pfam" id="PF00583">
    <property type="entry name" value="Acetyltransf_1"/>
    <property type="match status" value="1"/>
</dbReference>
<dbReference type="Proteomes" id="UP000301751">
    <property type="component" value="Unassembled WGS sequence"/>
</dbReference>
<dbReference type="InterPro" id="IPR016181">
    <property type="entry name" value="Acyl_CoA_acyltransferase"/>
</dbReference>
<keyword evidence="3" id="KW-1185">Reference proteome</keyword>
<comment type="caution">
    <text evidence="2">The sequence shown here is derived from an EMBL/GenBank/DDBJ whole genome shotgun (WGS) entry which is preliminary data.</text>
</comment>
<evidence type="ECO:0000313" key="2">
    <source>
        <dbReference type="EMBL" id="GCL63544.1"/>
    </source>
</evidence>
<gene>
    <name evidence="2" type="ORF">AQPW35_26250</name>
</gene>
<dbReference type="PANTHER" id="PTHR43072:SF60">
    <property type="entry name" value="L-2,4-DIAMINOBUTYRIC ACID ACETYLTRANSFERASE"/>
    <property type="match status" value="1"/>
</dbReference>
<feature type="domain" description="N-acetyltransferase" evidence="1">
    <location>
        <begin position="1"/>
        <end position="128"/>
    </location>
</feature>
<dbReference type="PROSITE" id="PS51186">
    <property type="entry name" value="GNAT"/>
    <property type="match status" value="1"/>
</dbReference>
<dbReference type="CDD" id="cd04301">
    <property type="entry name" value="NAT_SF"/>
    <property type="match status" value="1"/>
</dbReference>
<dbReference type="SUPFAM" id="SSF55729">
    <property type="entry name" value="Acyl-CoA N-acyltransferases (Nat)"/>
    <property type="match status" value="1"/>
</dbReference>
<proteinExistence type="predicted"/>
<dbReference type="Gene3D" id="3.40.630.30">
    <property type="match status" value="1"/>
</dbReference>
<dbReference type="AlphaFoldDB" id="A0A480APR3"/>
<organism evidence="2 3">
    <name type="scientific">Pseudaquabacterium pictum</name>
    <dbReference type="NCBI Taxonomy" id="2315236"/>
    <lineage>
        <taxon>Bacteria</taxon>
        <taxon>Pseudomonadati</taxon>
        <taxon>Pseudomonadota</taxon>
        <taxon>Betaproteobacteria</taxon>
        <taxon>Burkholderiales</taxon>
        <taxon>Sphaerotilaceae</taxon>
        <taxon>Pseudaquabacterium</taxon>
    </lineage>
</organism>
<reference evidence="3" key="1">
    <citation type="submission" date="2019-03" db="EMBL/GenBank/DDBJ databases">
        <title>Aquabacterium pictum sp.nov., the first bacteriochlorophyll a-containing freshwater bacterium in the genus Aquabacterium of the class Betaproteobacteria.</title>
        <authorList>
            <person name="Hirose S."/>
            <person name="Tank M."/>
            <person name="Hara E."/>
            <person name="Tamaki H."/>
            <person name="Takaichi S."/>
            <person name="Haruta S."/>
            <person name="Hanada S."/>
        </authorList>
    </citation>
    <scope>NUCLEOTIDE SEQUENCE [LARGE SCALE GENOMIC DNA]</scope>
    <source>
        <strain evidence="3">W35</strain>
    </source>
</reference>
<name>A0A480APR3_9BURK</name>
<evidence type="ECO:0000313" key="3">
    <source>
        <dbReference type="Proteomes" id="UP000301751"/>
    </source>
</evidence>
<dbReference type="RefSeq" id="WP_137733286.1">
    <property type="nucleotide sequence ID" value="NZ_BJCL01000006.1"/>
</dbReference>
<dbReference type="GO" id="GO:0016747">
    <property type="term" value="F:acyltransferase activity, transferring groups other than amino-acyl groups"/>
    <property type="evidence" value="ECO:0007669"/>
    <property type="project" value="InterPro"/>
</dbReference>
<dbReference type="PANTHER" id="PTHR43072">
    <property type="entry name" value="N-ACETYLTRANSFERASE"/>
    <property type="match status" value="1"/>
</dbReference>